<dbReference type="GO" id="GO:0008855">
    <property type="term" value="F:exodeoxyribonuclease VII activity"/>
    <property type="evidence" value="ECO:0007669"/>
    <property type="project" value="UniProtKB-UniRule"/>
</dbReference>
<dbReference type="GO" id="GO:0006308">
    <property type="term" value="P:DNA catabolic process"/>
    <property type="evidence" value="ECO:0007669"/>
    <property type="project" value="UniProtKB-UniRule"/>
</dbReference>
<dbReference type="SUPFAM" id="SSF116842">
    <property type="entry name" value="XseB-like"/>
    <property type="match status" value="1"/>
</dbReference>
<evidence type="ECO:0000313" key="8">
    <source>
        <dbReference type="EMBL" id="EJP74014.1"/>
    </source>
</evidence>
<keyword evidence="5 6" id="KW-0269">Exonuclease</keyword>
<dbReference type="EC" id="3.1.11.6" evidence="6"/>
<comment type="similarity">
    <text evidence="1 6">Belongs to the XseB family.</text>
</comment>
<dbReference type="EMBL" id="JH611164">
    <property type="protein sequence ID" value="EJP74014.1"/>
    <property type="molecule type" value="Genomic_DNA"/>
</dbReference>
<dbReference type="PANTHER" id="PTHR34137:SF1">
    <property type="entry name" value="EXODEOXYRIBONUCLEASE 7 SMALL SUBUNIT"/>
    <property type="match status" value="1"/>
</dbReference>
<comment type="subunit">
    <text evidence="6">Heterooligomer composed of large and small subunits.</text>
</comment>
<name>J4KT85_9GAMM</name>
<evidence type="ECO:0000256" key="2">
    <source>
        <dbReference type="ARBA" id="ARBA00022490"/>
    </source>
</evidence>
<reference evidence="8 9" key="1">
    <citation type="journal article" date="2012" name="ISME J.">
        <title>Genomic insights to SAR86, an abundant and uncultivated marine bacterial lineage.</title>
        <authorList>
            <person name="Dupont C.L."/>
            <person name="Rusch D.B."/>
            <person name="Yooseph S."/>
            <person name="Lombardo M.J."/>
            <person name="Richter R.A."/>
            <person name="Valas R."/>
            <person name="Novotny M."/>
            <person name="Yee-Greenbaum J."/>
            <person name="Selengut J.D."/>
            <person name="Haft D.H."/>
            <person name="Halpern A.L."/>
            <person name="Lasken R.S."/>
            <person name="Nealson K."/>
            <person name="Friedman R."/>
            <person name="Venter J.C."/>
        </authorList>
    </citation>
    <scope>NUCLEOTIDE SEQUENCE [LARGE SCALE GENOMIC DNA]</scope>
</reference>
<comment type="function">
    <text evidence="6">Bidirectionally degrades single-stranded DNA into large acid-insoluble oligonucleotides, which are then degraded further into small acid-soluble oligonucleotides.</text>
</comment>
<keyword evidence="3 6" id="KW-0540">Nuclease</keyword>
<evidence type="ECO:0000256" key="6">
    <source>
        <dbReference type="HAMAP-Rule" id="MF_00337"/>
    </source>
</evidence>
<protein>
    <recommendedName>
        <fullName evidence="6">Exodeoxyribonuclease 7 small subunit</fullName>
        <ecNumber evidence="6">3.1.11.6</ecNumber>
    </recommendedName>
    <alternativeName>
        <fullName evidence="6">Exodeoxyribonuclease VII small subunit</fullName>
        <shortName evidence="6">Exonuclease VII small subunit</shortName>
    </alternativeName>
</protein>
<dbReference type="AlphaFoldDB" id="J4KT85"/>
<dbReference type="InterPro" id="IPR037004">
    <property type="entry name" value="Exonuc_VII_ssu_sf"/>
</dbReference>
<comment type="catalytic activity">
    <reaction evidence="6">
        <text>Exonucleolytic cleavage in either 5'- to 3'- or 3'- to 5'-direction to yield nucleoside 5'-phosphates.</text>
        <dbReference type="EC" id="3.1.11.6"/>
    </reaction>
</comment>
<dbReference type="NCBIfam" id="TIGR01280">
    <property type="entry name" value="xseB"/>
    <property type="match status" value="1"/>
</dbReference>
<evidence type="ECO:0000256" key="4">
    <source>
        <dbReference type="ARBA" id="ARBA00022801"/>
    </source>
</evidence>
<dbReference type="Pfam" id="PF02609">
    <property type="entry name" value="Exonuc_VII_S"/>
    <property type="match status" value="1"/>
</dbReference>
<dbReference type="Gene3D" id="1.10.287.1040">
    <property type="entry name" value="Exonuclease VII, small subunit"/>
    <property type="match status" value="1"/>
</dbReference>
<evidence type="ECO:0000256" key="1">
    <source>
        <dbReference type="ARBA" id="ARBA00009998"/>
    </source>
</evidence>
<accession>J4KT85</accession>
<dbReference type="HAMAP" id="MF_00337">
    <property type="entry name" value="Exonuc_7_S"/>
    <property type="match status" value="1"/>
</dbReference>
<feature type="coiled-coil region" evidence="7">
    <location>
        <begin position="7"/>
        <end position="65"/>
    </location>
</feature>
<dbReference type="GO" id="GO:0005829">
    <property type="term" value="C:cytosol"/>
    <property type="evidence" value="ECO:0007669"/>
    <property type="project" value="TreeGrafter"/>
</dbReference>
<dbReference type="PIRSF" id="PIRSF006488">
    <property type="entry name" value="Exonuc_VII_S"/>
    <property type="match status" value="1"/>
</dbReference>
<organism evidence="8 9">
    <name type="scientific">SAR86 cluster bacterium SAR86B</name>
    <dbReference type="NCBI Taxonomy" id="1123867"/>
    <lineage>
        <taxon>Bacteria</taxon>
        <taxon>Pseudomonadati</taxon>
        <taxon>Pseudomonadota</taxon>
        <taxon>Gammaproteobacteria</taxon>
        <taxon>SAR86 cluster</taxon>
    </lineage>
</organism>
<dbReference type="InterPro" id="IPR003761">
    <property type="entry name" value="Exonuc_VII_S"/>
</dbReference>
<dbReference type="PANTHER" id="PTHR34137">
    <property type="entry name" value="EXODEOXYRIBONUCLEASE 7 SMALL SUBUNIT"/>
    <property type="match status" value="1"/>
</dbReference>
<dbReference type="GO" id="GO:0009318">
    <property type="term" value="C:exodeoxyribonuclease VII complex"/>
    <property type="evidence" value="ECO:0007669"/>
    <property type="project" value="UniProtKB-UniRule"/>
</dbReference>
<keyword evidence="2 6" id="KW-0963">Cytoplasm</keyword>
<evidence type="ECO:0000256" key="5">
    <source>
        <dbReference type="ARBA" id="ARBA00022839"/>
    </source>
</evidence>
<keyword evidence="4 6" id="KW-0378">Hydrolase</keyword>
<gene>
    <name evidence="6 8" type="primary">xseB</name>
    <name evidence="8" type="ORF">NT02SARS_0663</name>
</gene>
<dbReference type="NCBIfam" id="NF002140">
    <property type="entry name" value="PRK00977.1-4"/>
    <property type="match status" value="1"/>
</dbReference>
<evidence type="ECO:0000256" key="3">
    <source>
        <dbReference type="ARBA" id="ARBA00022722"/>
    </source>
</evidence>
<evidence type="ECO:0000313" key="9">
    <source>
        <dbReference type="Proteomes" id="UP000010116"/>
    </source>
</evidence>
<dbReference type="Proteomes" id="UP000010116">
    <property type="component" value="Unassembled WGS sequence"/>
</dbReference>
<comment type="subcellular location">
    <subcellularLocation>
        <location evidence="6">Cytoplasm</location>
    </subcellularLocation>
</comment>
<sequence length="74" mass="8345">MANKENKIEFESALAQLEKIVEKLEDENLSLEDSIKSFETGVKLVKDCQNQLRDAELKVSKLMDSGEAIESEQS</sequence>
<dbReference type="HOGENOM" id="CLU_145918_3_3_6"/>
<keyword evidence="7" id="KW-0175">Coiled coil</keyword>
<evidence type="ECO:0000256" key="7">
    <source>
        <dbReference type="SAM" id="Coils"/>
    </source>
</evidence>
<proteinExistence type="inferred from homology"/>